<evidence type="ECO:0000256" key="1">
    <source>
        <dbReference type="ARBA" id="ARBA00023157"/>
    </source>
</evidence>
<evidence type="ECO:0000259" key="2">
    <source>
        <dbReference type="SMART" id="SM01290"/>
    </source>
</evidence>
<dbReference type="InterPro" id="IPR014784">
    <property type="entry name" value="Cu2_ascorb_mOase-like_C"/>
</dbReference>
<dbReference type="RefSeq" id="XP_031431926.1">
    <property type="nucleotide sequence ID" value="XM_031576066.1"/>
</dbReference>
<dbReference type="SUPFAM" id="SSF49742">
    <property type="entry name" value="PHM/PNGase F"/>
    <property type="match status" value="1"/>
</dbReference>
<feature type="non-terminal residue" evidence="4">
    <location>
        <position position="1"/>
    </location>
</feature>
<dbReference type="GeneID" id="105891751"/>
<dbReference type="PANTHER" id="PTHR39319:SF1">
    <property type="entry name" value="SI:DKEY-256H2.1"/>
    <property type="match status" value="1"/>
</dbReference>
<dbReference type="Pfam" id="PF02225">
    <property type="entry name" value="PA"/>
    <property type="match status" value="1"/>
</dbReference>
<evidence type="ECO:0000313" key="3">
    <source>
        <dbReference type="Proteomes" id="UP000515152"/>
    </source>
</evidence>
<feature type="domain" description="Peptide-N-glycosidase F N-terminal" evidence="2">
    <location>
        <begin position="352"/>
        <end position="474"/>
    </location>
</feature>
<evidence type="ECO:0000313" key="4">
    <source>
        <dbReference type="RefSeq" id="XP_031431926.1"/>
    </source>
</evidence>
<gene>
    <name evidence="4" type="primary">si:dkey-256h2.1</name>
</gene>
<dbReference type="GO" id="GO:0016715">
    <property type="term" value="F:oxidoreductase activity, acting on paired donors, with incorporation or reduction of molecular oxygen, reduced ascorbate as one donor, and incorporation of one atom of oxygen"/>
    <property type="evidence" value="ECO:0007669"/>
    <property type="project" value="InterPro"/>
</dbReference>
<dbReference type="Pfam" id="PF09112">
    <property type="entry name" value="N-glycanase_N"/>
    <property type="match status" value="2"/>
</dbReference>
<dbReference type="AlphaFoldDB" id="A0A6P8G705"/>
<dbReference type="InterPro" id="IPR008977">
    <property type="entry name" value="PHM/PNGase_F_dom_sf"/>
</dbReference>
<dbReference type="InterPro" id="IPR053251">
    <property type="entry name" value="N-glycanase"/>
</dbReference>
<dbReference type="SMART" id="SM01290">
    <property type="entry name" value="N-glycanase_N"/>
    <property type="match status" value="1"/>
</dbReference>
<dbReference type="InterPro" id="IPR015196">
    <property type="entry name" value="PngaseF_N"/>
</dbReference>
<dbReference type="Gene3D" id="2.60.120.230">
    <property type="match status" value="2"/>
</dbReference>
<dbReference type="CDD" id="cd00538">
    <property type="entry name" value="PA"/>
    <property type="match status" value="1"/>
</dbReference>
<reference evidence="4" key="1">
    <citation type="submission" date="2025-08" db="UniProtKB">
        <authorList>
            <consortium name="RefSeq"/>
        </authorList>
    </citation>
    <scope>IDENTIFICATION</scope>
</reference>
<dbReference type="InterPro" id="IPR003137">
    <property type="entry name" value="PA_domain"/>
</dbReference>
<name>A0A6P8G705_CLUHA</name>
<dbReference type="KEGG" id="char:105891751"/>
<dbReference type="InterPro" id="IPR015197">
    <property type="entry name" value="PngaseF_C"/>
</dbReference>
<accession>A0A6P8G705</accession>
<organism evidence="3 4">
    <name type="scientific">Clupea harengus</name>
    <name type="common">Atlantic herring</name>
    <dbReference type="NCBI Taxonomy" id="7950"/>
    <lineage>
        <taxon>Eukaryota</taxon>
        <taxon>Metazoa</taxon>
        <taxon>Chordata</taxon>
        <taxon>Craniata</taxon>
        <taxon>Vertebrata</taxon>
        <taxon>Euteleostomi</taxon>
        <taxon>Actinopterygii</taxon>
        <taxon>Neopterygii</taxon>
        <taxon>Teleostei</taxon>
        <taxon>Clupei</taxon>
        <taxon>Clupeiformes</taxon>
        <taxon>Clupeoidei</taxon>
        <taxon>Clupeidae</taxon>
        <taxon>Clupea</taxon>
    </lineage>
</organism>
<dbReference type="OrthoDB" id="406745at2759"/>
<keyword evidence="3" id="KW-1185">Reference proteome</keyword>
<protein>
    <submittedName>
        <fullName evidence="4">Uncharacterized protein si:dkey-256h2.1</fullName>
    </submittedName>
</protein>
<keyword evidence="1" id="KW-1015">Disulfide bond</keyword>
<dbReference type="Gene3D" id="3.50.30.30">
    <property type="match status" value="1"/>
</dbReference>
<dbReference type="PANTHER" id="PTHR39319">
    <property type="entry name" value="SI:DKEY-256H2.1"/>
    <property type="match status" value="1"/>
</dbReference>
<proteinExistence type="predicted"/>
<sequence length="654" mass="72734">SPLRLSHNLDEERRELPLYTETINLKSQRKHNDITGFEPGDNAAPFQIKTLDGEFIYPLQKKWSVIFHAFTNNSAFLECLWSSNASLTDLVEYLPENTHVLFLSLDETAAKDALWMREMVYRIASGSHRGKDVLSRLHFSPVPVFALGNWIPKVLYSWGCTGHNCGLAQAVFTSTEWDLPLITKRLNARYDWLNGYWDQKPYRLKDGGDGCTPNSSVAGAVAWVSEGGCSFFTKVKNMAASKAVGVVVYASAGQPIKDMNCIGGECNTALGIPAAMVHLETSVDSALRAGKAVNVSFQTTPSPNFFFGLDQQGALAEMGWLLYPTFRFLNWQAQWFDYQEGLRGHLERPATVVPVFDRVQMQGEHGAQATVDLPAGVLEYNVLELDASLSCPGRRDETCAHWDHTAQLFVCCDHFGPSCNAELGRWITAFRRGTGRWITDVSPLMPLLNSGRCAFTMKTVAWAMPWVVSLNLRFSHSNQSAFLVKETDDIERLQPFKLTSLFGGGTFDKGYNKRFQPLKFTIPASTKKVELYAVITGHGSDEYGCGEFCVTSHHVLVNGIFNNTRIFDSAGSALGCALRVAEGAVPNEHGTWLYGRGGWCDGLQVNPWRVDITKQLDWSGTNSILYFGLYDGMDPNPASNPGYIVMSSYLVFYK</sequence>
<dbReference type="Pfam" id="PF09113">
    <property type="entry name" value="N-glycanase_C"/>
    <property type="match status" value="1"/>
</dbReference>
<dbReference type="Proteomes" id="UP000515152">
    <property type="component" value="Chromosome 11"/>
</dbReference>